<evidence type="ECO:0000256" key="1">
    <source>
        <dbReference type="SAM" id="MobiDB-lite"/>
    </source>
</evidence>
<feature type="compositionally biased region" description="Polar residues" evidence="1">
    <location>
        <begin position="160"/>
        <end position="173"/>
    </location>
</feature>
<evidence type="ECO:0000313" key="3">
    <source>
        <dbReference type="Proteomes" id="UP001516023"/>
    </source>
</evidence>
<reference evidence="2 3" key="1">
    <citation type="journal article" date="2020" name="G3 (Bethesda)">
        <title>Improved Reference Genome for Cyclotella cryptica CCMP332, a Model for Cell Wall Morphogenesis, Salinity Adaptation, and Lipid Production in Diatoms (Bacillariophyta).</title>
        <authorList>
            <person name="Roberts W.R."/>
            <person name="Downey K.M."/>
            <person name="Ruck E.C."/>
            <person name="Traller J.C."/>
            <person name="Alverson A.J."/>
        </authorList>
    </citation>
    <scope>NUCLEOTIDE SEQUENCE [LARGE SCALE GENOMIC DNA]</scope>
    <source>
        <strain evidence="2 3">CCMP332</strain>
    </source>
</reference>
<dbReference type="Proteomes" id="UP001516023">
    <property type="component" value="Unassembled WGS sequence"/>
</dbReference>
<accession>A0ABD3PRE9</accession>
<gene>
    <name evidence="2" type="ORF">HJC23_007676</name>
</gene>
<dbReference type="EMBL" id="JABMIG020000126">
    <property type="protein sequence ID" value="KAL3790527.1"/>
    <property type="molecule type" value="Genomic_DNA"/>
</dbReference>
<dbReference type="AlphaFoldDB" id="A0ABD3PRE9"/>
<keyword evidence="3" id="KW-1185">Reference proteome</keyword>
<feature type="region of interest" description="Disordered" evidence="1">
    <location>
        <begin position="123"/>
        <end position="196"/>
    </location>
</feature>
<protein>
    <submittedName>
        <fullName evidence="2">Uncharacterized protein</fullName>
    </submittedName>
</protein>
<evidence type="ECO:0000313" key="2">
    <source>
        <dbReference type="EMBL" id="KAL3790527.1"/>
    </source>
</evidence>
<comment type="caution">
    <text evidence="2">The sequence shown here is derived from an EMBL/GenBank/DDBJ whole genome shotgun (WGS) entry which is preliminary data.</text>
</comment>
<name>A0ABD3PRE9_9STRA</name>
<organism evidence="2 3">
    <name type="scientific">Cyclotella cryptica</name>
    <dbReference type="NCBI Taxonomy" id="29204"/>
    <lineage>
        <taxon>Eukaryota</taxon>
        <taxon>Sar</taxon>
        <taxon>Stramenopiles</taxon>
        <taxon>Ochrophyta</taxon>
        <taxon>Bacillariophyta</taxon>
        <taxon>Coscinodiscophyceae</taxon>
        <taxon>Thalassiosirophycidae</taxon>
        <taxon>Stephanodiscales</taxon>
        <taxon>Stephanodiscaceae</taxon>
        <taxon>Cyclotella</taxon>
    </lineage>
</organism>
<proteinExistence type="predicted"/>
<sequence>MNVRELPRKWTLTNGATAVMKITPNMIIITKWAVLPRKSPSSSMRQYRTFTDEENTKQSMRTLSMNSARTMHSAHRPLSPTHKGTYQEIHMEQKINRKHPKEQVGRQQSPYLPLEENQIKVEIQGEGTDNVQGASCRGEERSGEVETGDNGNVHPPTKHLQATNGSSANTSQQTHHDMKSNPSPAPPIAAAPPKNGIRMYQPEKIDMNVEGYDGEKKFYVEIARLTVSVRETQMKRSERP</sequence>